<comment type="caution">
    <text evidence="2">The sequence shown here is derived from an EMBL/GenBank/DDBJ whole genome shotgun (WGS) entry which is preliminary data.</text>
</comment>
<accession>A0A9P6AUQ0</accession>
<keyword evidence="1" id="KW-0732">Signal</keyword>
<evidence type="ECO:0000313" key="2">
    <source>
        <dbReference type="EMBL" id="KAF9512276.1"/>
    </source>
</evidence>
<gene>
    <name evidence="2" type="ORF">BS47DRAFT_1486376</name>
</gene>
<organism evidence="2 3">
    <name type="scientific">Hydnum rufescens UP504</name>
    <dbReference type="NCBI Taxonomy" id="1448309"/>
    <lineage>
        <taxon>Eukaryota</taxon>
        <taxon>Fungi</taxon>
        <taxon>Dikarya</taxon>
        <taxon>Basidiomycota</taxon>
        <taxon>Agaricomycotina</taxon>
        <taxon>Agaricomycetes</taxon>
        <taxon>Cantharellales</taxon>
        <taxon>Hydnaceae</taxon>
        <taxon>Hydnum</taxon>
    </lineage>
</organism>
<dbReference type="EMBL" id="MU128989">
    <property type="protein sequence ID" value="KAF9512276.1"/>
    <property type="molecule type" value="Genomic_DNA"/>
</dbReference>
<dbReference type="PANTHER" id="PTHR42782:SF2">
    <property type="entry name" value="3-OXOACYL-[ACYL-CARRIER-PROTEIN] SYNTHASE-LIKE PROTEIN"/>
    <property type="match status" value="1"/>
</dbReference>
<sequence length="131" mass="14874">MRGTSLLILALVSTWDLRVRFRNIKIDGHPLPQQFFSDFTKVAEDEAKHFSLLRRIEELGSFYGAQSVHAGFWEAGRETAHSLSAHLCIIHPVHEARGLDVNPPTVAKFRAAGDLDSVEVWKFLRPYTTMK</sequence>
<evidence type="ECO:0000313" key="3">
    <source>
        <dbReference type="Proteomes" id="UP000886523"/>
    </source>
</evidence>
<proteinExistence type="predicted"/>
<dbReference type="OrthoDB" id="426882at2759"/>
<dbReference type="Proteomes" id="UP000886523">
    <property type="component" value="Unassembled WGS sequence"/>
</dbReference>
<dbReference type="InterPro" id="IPR007402">
    <property type="entry name" value="DUF455"/>
</dbReference>
<name>A0A9P6AUQ0_9AGAM</name>
<keyword evidence="3" id="KW-1185">Reference proteome</keyword>
<dbReference type="AlphaFoldDB" id="A0A9P6AUQ0"/>
<dbReference type="Pfam" id="PF04305">
    <property type="entry name" value="DUF455"/>
    <property type="match status" value="1"/>
</dbReference>
<reference evidence="2" key="1">
    <citation type="journal article" date="2020" name="Nat. Commun.">
        <title>Large-scale genome sequencing of mycorrhizal fungi provides insights into the early evolution of symbiotic traits.</title>
        <authorList>
            <person name="Miyauchi S."/>
            <person name="Kiss E."/>
            <person name="Kuo A."/>
            <person name="Drula E."/>
            <person name="Kohler A."/>
            <person name="Sanchez-Garcia M."/>
            <person name="Morin E."/>
            <person name="Andreopoulos B."/>
            <person name="Barry K.W."/>
            <person name="Bonito G."/>
            <person name="Buee M."/>
            <person name="Carver A."/>
            <person name="Chen C."/>
            <person name="Cichocki N."/>
            <person name="Clum A."/>
            <person name="Culley D."/>
            <person name="Crous P.W."/>
            <person name="Fauchery L."/>
            <person name="Girlanda M."/>
            <person name="Hayes R.D."/>
            <person name="Keri Z."/>
            <person name="LaButti K."/>
            <person name="Lipzen A."/>
            <person name="Lombard V."/>
            <person name="Magnuson J."/>
            <person name="Maillard F."/>
            <person name="Murat C."/>
            <person name="Nolan M."/>
            <person name="Ohm R.A."/>
            <person name="Pangilinan J."/>
            <person name="Pereira M.F."/>
            <person name="Perotto S."/>
            <person name="Peter M."/>
            <person name="Pfister S."/>
            <person name="Riley R."/>
            <person name="Sitrit Y."/>
            <person name="Stielow J.B."/>
            <person name="Szollosi G."/>
            <person name="Zifcakova L."/>
            <person name="Stursova M."/>
            <person name="Spatafora J.W."/>
            <person name="Tedersoo L."/>
            <person name="Vaario L.M."/>
            <person name="Yamada A."/>
            <person name="Yan M."/>
            <person name="Wang P."/>
            <person name="Xu J."/>
            <person name="Bruns T."/>
            <person name="Baldrian P."/>
            <person name="Vilgalys R."/>
            <person name="Dunand C."/>
            <person name="Henrissat B."/>
            <person name="Grigoriev I.V."/>
            <person name="Hibbett D."/>
            <person name="Nagy L.G."/>
            <person name="Martin F.M."/>
        </authorList>
    </citation>
    <scope>NUCLEOTIDE SEQUENCE</scope>
    <source>
        <strain evidence="2">UP504</strain>
    </source>
</reference>
<feature type="signal peptide" evidence="1">
    <location>
        <begin position="1"/>
        <end position="21"/>
    </location>
</feature>
<evidence type="ECO:0000256" key="1">
    <source>
        <dbReference type="SAM" id="SignalP"/>
    </source>
</evidence>
<feature type="chain" id="PRO_5040415600" evidence="1">
    <location>
        <begin position="22"/>
        <end position="131"/>
    </location>
</feature>
<protein>
    <submittedName>
        <fullName evidence="2">Uncharacterized protein</fullName>
    </submittedName>
</protein>
<dbReference type="PANTHER" id="PTHR42782">
    <property type="entry name" value="SI:CH73-314G15.3"/>
    <property type="match status" value="1"/>
</dbReference>